<accession>A0ABU2BJX4</accession>
<reference evidence="5 6" key="1">
    <citation type="submission" date="2023-07" db="EMBL/GenBank/DDBJ databases">
        <title>Sequencing the genomes of 1000 actinobacteria strains.</title>
        <authorList>
            <person name="Klenk H.-P."/>
        </authorList>
    </citation>
    <scope>NUCLEOTIDE SEQUENCE [LARGE SCALE GENOMIC DNA]</scope>
    <source>
        <strain evidence="5 6">DSM 20167</strain>
    </source>
</reference>
<proteinExistence type="predicted"/>
<dbReference type="SMART" id="SM00895">
    <property type="entry name" value="FCD"/>
    <property type="match status" value="1"/>
</dbReference>
<dbReference type="Proteomes" id="UP001183817">
    <property type="component" value="Unassembled WGS sequence"/>
</dbReference>
<evidence type="ECO:0000259" key="4">
    <source>
        <dbReference type="PROSITE" id="PS50949"/>
    </source>
</evidence>
<dbReference type="EMBL" id="JAVDYI010000001">
    <property type="protein sequence ID" value="MDR7358541.1"/>
    <property type="molecule type" value="Genomic_DNA"/>
</dbReference>
<evidence type="ECO:0000256" key="2">
    <source>
        <dbReference type="ARBA" id="ARBA00023125"/>
    </source>
</evidence>
<evidence type="ECO:0000256" key="3">
    <source>
        <dbReference type="ARBA" id="ARBA00023163"/>
    </source>
</evidence>
<keyword evidence="2 5" id="KW-0238">DNA-binding</keyword>
<keyword evidence="3" id="KW-0804">Transcription</keyword>
<dbReference type="SMART" id="SM00345">
    <property type="entry name" value="HTH_GNTR"/>
    <property type="match status" value="1"/>
</dbReference>
<dbReference type="PANTHER" id="PTHR43537:SF24">
    <property type="entry name" value="GLUCONATE OPERON TRANSCRIPTIONAL REPRESSOR"/>
    <property type="match status" value="1"/>
</dbReference>
<dbReference type="PANTHER" id="PTHR43537">
    <property type="entry name" value="TRANSCRIPTIONAL REGULATOR, GNTR FAMILY"/>
    <property type="match status" value="1"/>
</dbReference>
<dbReference type="Gene3D" id="1.10.10.10">
    <property type="entry name" value="Winged helix-like DNA-binding domain superfamily/Winged helix DNA-binding domain"/>
    <property type="match status" value="1"/>
</dbReference>
<dbReference type="InterPro" id="IPR000524">
    <property type="entry name" value="Tscrpt_reg_HTH_GntR"/>
</dbReference>
<dbReference type="GO" id="GO:0003677">
    <property type="term" value="F:DNA binding"/>
    <property type="evidence" value="ECO:0007669"/>
    <property type="project" value="UniProtKB-KW"/>
</dbReference>
<evidence type="ECO:0000313" key="6">
    <source>
        <dbReference type="Proteomes" id="UP001183817"/>
    </source>
</evidence>
<protein>
    <submittedName>
        <fullName evidence="5">DNA-binding GntR family transcriptional regulator</fullName>
    </submittedName>
</protein>
<keyword evidence="1" id="KW-0805">Transcription regulation</keyword>
<organism evidence="5 6">
    <name type="scientific">Paeniglutamicibacter sulfureus</name>
    <dbReference type="NCBI Taxonomy" id="43666"/>
    <lineage>
        <taxon>Bacteria</taxon>
        <taxon>Bacillati</taxon>
        <taxon>Actinomycetota</taxon>
        <taxon>Actinomycetes</taxon>
        <taxon>Micrococcales</taxon>
        <taxon>Micrococcaceae</taxon>
        <taxon>Paeniglutamicibacter</taxon>
    </lineage>
</organism>
<dbReference type="InterPro" id="IPR036390">
    <property type="entry name" value="WH_DNA-bd_sf"/>
</dbReference>
<dbReference type="Pfam" id="PF07729">
    <property type="entry name" value="FCD"/>
    <property type="match status" value="1"/>
</dbReference>
<keyword evidence="6" id="KW-1185">Reference proteome</keyword>
<dbReference type="InterPro" id="IPR036388">
    <property type="entry name" value="WH-like_DNA-bd_sf"/>
</dbReference>
<dbReference type="InterPro" id="IPR011711">
    <property type="entry name" value="GntR_C"/>
</dbReference>
<dbReference type="CDD" id="cd07377">
    <property type="entry name" value="WHTH_GntR"/>
    <property type="match status" value="1"/>
</dbReference>
<dbReference type="Pfam" id="PF00392">
    <property type="entry name" value="GntR"/>
    <property type="match status" value="1"/>
</dbReference>
<dbReference type="PRINTS" id="PR00035">
    <property type="entry name" value="HTHGNTR"/>
</dbReference>
<evidence type="ECO:0000256" key="1">
    <source>
        <dbReference type="ARBA" id="ARBA00023015"/>
    </source>
</evidence>
<name>A0ABU2BJX4_9MICC</name>
<dbReference type="Gene3D" id="1.20.120.530">
    <property type="entry name" value="GntR ligand-binding domain-like"/>
    <property type="match status" value="1"/>
</dbReference>
<dbReference type="InterPro" id="IPR008920">
    <property type="entry name" value="TF_FadR/GntR_C"/>
</dbReference>
<feature type="domain" description="HTH gntR-type" evidence="4">
    <location>
        <begin position="8"/>
        <end position="75"/>
    </location>
</feature>
<evidence type="ECO:0000313" key="5">
    <source>
        <dbReference type="EMBL" id="MDR7358541.1"/>
    </source>
</evidence>
<gene>
    <name evidence="5" type="ORF">J2S64_002232</name>
</gene>
<dbReference type="PROSITE" id="PS50949">
    <property type="entry name" value="HTH_GNTR"/>
    <property type="match status" value="1"/>
</dbReference>
<comment type="caution">
    <text evidence="5">The sequence shown here is derived from an EMBL/GenBank/DDBJ whole genome shotgun (WGS) entry which is preliminary data.</text>
</comment>
<sequence>MESVNRNATLTEQAVDSIRLEIVQGSLIPGQLYTGSEVALKLGVSRTPVREALMELARRGMVRIEDKKGFRVLNTSVETLIQVFQIRVMLEVPLSRLATMRKNHFSSVQFESSVEKFRAAAESGDPDAVLRADRDFHQTLLAGSGNEKALIMLQEQRDFVLSTGVGTVPTSRSARECFDDHADIISGYREGNAQAVERAVFRHITNTARILIHQETQNRPEFAMADIEHSFAWLSEPSRGVL</sequence>
<dbReference type="RefSeq" id="WP_302263676.1">
    <property type="nucleotide sequence ID" value="NZ_BAAAWO010000001.1"/>
</dbReference>
<dbReference type="SUPFAM" id="SSF48008">
    <property type="entry name" value="GntR ligand-binding domain-like"/>
    <property type="match status" value="1"/>
</dbReference>
<dbReference type="SUPFAM" id="SSF46785">
    <property type="entry name" value="Winged helix' DNA-binding domain"/>
    <property type="match status" value="1"/>
</dbReference>